<comment type="caution">
    <text evidence="2">The sequence shown here is derived from an EMBL/GenBank/DDBJ whole genome shotgun (WGS) entry which is preliminary data.</text>
</comment>
<organism evidence="2 3">
    <name type="scientific">Babesia duncani</name>
    <dbReference type="NCBI Taxonomy" id="323732"/>
    <lineage>
        <taxon>Eukaryota</taxon>
        <taxon>Sar</taxon>
        <taxon>Alveolata</taxon>
        <taxon>Apicomplexa</taxon>
        <taxon>Aconoidasida</taxon>
        <taxon>Piroplasmida</taxon>
        <taxon>Babesiidae</taxon>
        <taxon>Babesia</taxon>
    </lineage>
</organism>
<sequence length="350" mass="39990">MPNDSNSIGEEKNVRRCSSRKRKKPLRYSSSSVERQYEYQDFDAESESLAWDNFYTNGKNSDVPFSGFDMHATVSIIEAALKTVRGKPLNQRDVIIEIGHGKHPLIYALPNVKYYFGIEFSAAAVFESIKLHKNSPSYDFGPNVEFLLAKEMNYFTQDSVLNLDLILPQRGNTRLKSACANILVAKSTLDYITCRLSQSVNLANWEEHPRIPPFIVEMFDSISQLTLPQKRGALIIFVEPDDDIKFKDHIVTLVRVLYAATFKGNSPAKYIRLKKIIRHANVGAICYVLEKGDPYASFMDMRAAFWGKCRGLYSIMSRQDHDWLLPTRVPPKWDSDAKEDIECIDILDLN</sequence>
<dbReference type="AlphaFoldDB" id="A0AAD9UQZ4"/>
<feature type="region of interest" description="Disordered" evidence="1">
    <location>
        <begin position="1"/>
        <end position="29"/>
    </location>
</feature>
<accession>A0AAD9UQZ4</accession>
<gene>
    <name evidence="2" type="ORF">BdWA1_001447</name>
</gene>
<feature type="compositionally biased region" description="Basic residues" evidence="1">
    <location>
        <begin position="15"/>
        <end position="26"/>
    </location>
</feature>
<dbReference type="KEGG" id="bdw:94335745"/>
<dbReference type="Proteomes" id="UP001214638">
    <property type="component" value="Unassembled WGS sequence"/>
</dbReference>
<name>A0AAD9UQZ4_9APIC</name>
<dbReference type="EMBL" id="JALLKP010000001">
    <property type="protein sequence ID" value="KAK2198432.1"/>
    <property type="molecule type" value="Genomic_DNA"/>
</dbReference>
<dbReference type="GeneID" id="94335745"/>
<proteinExistence type="predicted"/>
<protein>
    <submittedName>
        <fullName evidence="2">Uncharacterized protein</fullName>
    </submittedName>
</protein>
<reference evidence="2" key="1">
    <citation type="journal article" date="2023" name="Nat. Microbiol.">
        <title>Babesia duncani multi-omics identifies virulence factors and drug targets.</title>
        <authorList>
            <person name="Singh P."/>
            <person name="Lonardi S."/>
            <person name="Liang Q."/>
            <person name="Vydyam P."/>
            <person name="Khabirova E."/>
            <person name="Fang T."/>
            <person name="Gihaz S."/>
            <person name="Thekkiniath J."/>
            <person name="Munshi M."/>
            <person name="Abel S."/>
            <person name="Ciampossin L."/>
            <person name="Batugedara G."/>
            <person name="Gupta M."/>
            <person name="Lu X.M."/>
            <person name="Lenz T."/>
            <person name="Chakravarty S."/>
            <person name="Cornillot E."/>
            <person name="Hu Y."/>
            <person name="Ma W."/>
            <person name="Gonzalez L.M."/>
            <person name="Sanchez S."/>
            <person name="Estrada K."/>
            <person name="Sanchez-Flores A."/>
            <person name="Montero E."/>
            <person name="Harb O.S."/>
            <person name="Le Roch K.G."/>
            <person name="Mamoun C.B."/>
        </authorList>
    </citation>
    <scope>NUCLEOTIDE SEQUENCE</scope>
    <source>
        <strain evidence="2">WA1</strain>
    </source>
</reference>
<keyword evidence="3" id="KW-1185">Reference proteome</keyword>
<evidence type="ECO:0000256" key="1">
    <source>
        <dbReference type="SAM" id="MobiDB-lite"/>
    </source>
</evidence>
<evidence type="ECO:0000313" key="3">
    <source>
        <dbReference type="Proteomes" id="UP001214638"/>
    </source>
</evidence>
<evidence type="ECO:0000313" key="2">
    <source>
        <dbReference type="EMBL" id="KAK2198432.1"/>
    </source>
</evidence>
<dbReference type="RefSeq" id="XP_067805274.1">
    <property type="nucleotide sequence ID" value="XM_067946483.1"/>
</dbReference>